<organism evidence="2 3">
    <name type="scientific">Nonlabens spongiae</name>
    <dbReference type="NCBI Taxonomy" id="331648"/>
    <lineage>
        <taxon>Bacteria</taxon>
        <taxon>Pseudomonadati</taxon>
        <taxon>Bacteroidota</taxon>
        <taxon>Flavobacteriia</taxon>
        <taxon>Flavobacteriales</taxon>
        <taxon>Flavobacteriaceae</taxon>
        <taxon>Nonlabens</taxon>
    </lineage>
</organism>
<gene>
    <name evidence="2" type="ORF">BST97_04380</name>
</gene>
<dbReference type="AlphaFoldDB" id="A0A1W6MIJ7"/>
<feature type="transmembrane region" description="Helical" evidence="1">
    <location>
        <begin position="196"/>
        <end position="218"/>
    </location>
</feature>
<protein>
    <submittedName>
        <fullName evidence="2">Uncharacterized protein</fullName>
    </submittedName>
</protein>
<dbReference type="OrthoDB" id="662673at2"/>
<feature type="transmembrane region" description="Helical" evidence="1">
    <location>
        <begin position="117"/>
        <end position="137"/>
    </location>
</feature>
<feature type="transmembrane region" description="Helical" evidence="1">
    <location>
        <begin position="91"/>
        <end position="111"/>
    </location>
</feature>
<evidence type="ECO:0000313" key="3">
    <source>
        <dbReference type="Proteomes" id="UP000193431"/>
    </source>
</evidence>
<accession>A0A1W6MIJ7</accession>
<keyword evidence="1" id="KW-0812">Transmembrane</keyword>
<dbReference type="RefSeq" id="WP_085766086.1">
    <property type="nucleotide sequence ID" value="NZ_CP019344.1"/>
</dbReference>
<reference evidence="2 3" key="1">
    <citation type="submission" date="2016-11" db="EMBL/GenBank/DDBJ databases">
        <title>Trade-off between light-utilization and light-protection in marine flavobacteria.</title>
        <authorList>
            <person name="Kumagai Y."/>
        </authorList>
    </citation>
    <scope>NUCLEOTIDE SEQUENCE [LARGE SCALE GENOMIC DNA]</scope>
    <source>
        <strain evidence="2 3">JCM 13191</strain>
    </source>
</reference>
<name>A0A1W6MIJ7_9FLAO</name>
<sequence>MEISDEQIEKLYVFTRKHYVEHYDLQTELVDHLALGIEQQWQEHPNRSFDKALQKEFKKFGVFGFTEIVEQRQKALSKKYMKFIWQHLKEYLTLPKCVFALSVTAALFYLIQILNLRSLPVLTVMAILLVVYFIWSARSACRARKKRESDKEKTWMLEEMIRNQGNTVGAIWLPFHFIQIFIHIDDGNLSDWNPYFLAAICFVFVLMCLVLYVITVEIPKHAETYLRQEYPEYDIA</sequence>
<keyword evidence="1" id="KW-0472">Membrane</keyword>
<evidence type="ECO:0000313" key="2">
    <source>
        <dbReference type="EMBL" id="ARN77279.1"/>
    </source>
</evidence>
<proteinExistence type="predicted"/>
<evidence type="ECO:0000256" key="1">
    <source>
        <dbReference type="SAM" id="Phobius"/>
    </source>
</evidence>
<keyword evidence="1" id="KW-1133">Transmembrane helix</keyword>
<dbReference type="Proteomes" id="UP000193431">
    <property type="component" value="Chromosome"/>
</dbReference>
<dbReference type="EMBL" id="CP019344">
    <property type="protein sequence ID" value="ARN77279.1"/>
    <property type="molecule type" value="Genomic_DNA"/>
</dbReference>
<feature type="transmembrane region" description="Helical" evidence="1">
    <location>
        <begin position="165"/>
        <end position="184"/>
    </location>
</feature>
<dbReference type="STRING" id="331648.BST97_04380"/>
<keyword evidence="3" id="KW-1185">Reference proteome</keyword>